<gene>
    <name evidence="2" type="ORF">IAB67_09050</name>
</gene>
<dbReference type="Gene3D" id="2.30.30.240">
    <property type="entry name" value="PRC-barrel domain"/>
    <property type="match status" value="1"/>
</dbReference>
<evidence type="ECO:0000259" key="1">
    <source>
        <dbReference type="Pfam" id="PF05239"/>
    </source>
</evidence>
<dbReference type="InterPro" id="IPR027275">
    <property type="entry name" value="PRC-brl_dom"/>
</dbReference>
<proteinExistence type="predicted"/>
<reference evidence="2" key="2">
    <citation type="journal article" date="2021" name="PeerJ">
        <title>Extensive microbial diversity within the chicken gut microbiome revealed by metagenomics and culture.</title>
        <authorList>
            <person name="Gilroy R."/>
            <person name="Ravi A."/>
            <person name="Getino M."/>
            <person name="Pursley I."/>
            <person name="Horton D.L."/>
            <person name="Alikhan N.F."/>
            <person name="Baker D."/>
            <person name="Gharbi K."/>
            <person name="Hall N."/>
            <person name="Watson M."/>
            <person name="Adriaenssens E.M."/>
            <person name="Foster-Nyarko E."/>
            <person name="Jarju S."/>
            <person name="Secka A."/>
            <person name="Antonio M."/>
            <person name="Oren A."/>
            <person name="Chaudhuri R.R."/>
            <person name="La Ragione R."/>
            <person name="Hildebrand F."/>
            <person name="Pallen M.J."/>
        </authorList>
    </citation>
    <scope>NUCLEOTIDE SEQUENCE</scope>
    <source>
        <strain evidence="2">CHK191-8634</strain>
    </source>
</reference>
<dbReference type="NCBIfam" id="TIGR02888">
    <property type="entry name" value="spore_YlmC_YmxH"/>
    <property type="match status" value="1"/>
</dbReference>
<comment type="caution">
    <text evidence="2">The sequence shown here is derived from an EMBL/GenBank/DDBJ whole genome shotgun (WGS) entry which is preliminary data.</text>
</comment>
<dbReference type="Pfam" id="PF05239">
    <property type="entry name" value="PRC"/>
    <property type="match status" value="1"/>
</dbReference>
<sequence>MLEKSCRVFDMGYKEVINLHDGARLGYVGDVDIDLESGRVTALIIPGRLRFFGLFGREDDYVIPWESIEKIGEDIILVRHSTGYSRQSRPKRSGIL</sequence>
<dbReference type="AlphaFoldDB" id="A0A9D1LM67"/>
<name>A0A9D1LM67_9CLOT</name>
<reference evidence="2" key="1">
    <citation type="submission" date="2020-10" db="EMBL/GenBank/DDBJ databases">
        <authorList>
            <person name="Gilroy R."/>
        </authorList>
    </citation>
    <scope>NUCLEOTIDE SEQUENCE</scope>
    <source>
        <strain evidence="2">CHK191-8634</strain>
    </source>
</reference>
<dbReference type="Proteomes" id="UP000824073">
    <property type="component" value="Unassembled WGS sequence"/>
</dbReference>
<accession>A0A9D1LM67</accession>
<dbReference type="InterPro" id="IPR014238">
    <property type="entry name" value="Spore_YlmC/YmxH"/>
</dbReference>
<organism evidence="2 3">
    <name type="scientific">Candidatus Ventrousia excrementavium</name>
    <dbReference type="NCBI Taxonomy" id="2840961"/>
    <lineage>
        <taxon>Bacteria</taxon>
        <taxon>Bacillati</taxon>
        <taxon>Bacillota</taxon>
        <taxon>Clostridia</taxon>
        <taxon>Eubacteriales</taxon>
        <taxon>Clostridiaceae</taxon>
        <taxon>Clostridiaceae incertae sedis</taxon>
        <taxon>Candidatus Ventrousia</taxon>
    </lineage>
</organism>
<dbReference type="PANTHER" id="PTHR40061">
    <property type="entry name" value="SPORULATION PROTEIN YLMC-RELATED"/>
    <property type="match status" value="1"/>
</dbReference>
<evidence type="ECO:0000313" key="3">
    <source>
        <dbReference type="Proteomes" id="UP000824073"/>
    </source>
</evidence>
<dbReference type="EMBL" id="DVMR01000066">
    <property type="protein sequence ID" value="HIU44428.1"/>
    <property type="molecule type" value="Genomic_DNA"/>
</dbReference>
<feature type="domain" description="PRC-barrel" evidence="1">
    <location>
        <begin position="13"/>
        <end position="79"/>
    </location>
</feature>
<dbReference type="SUPFAM" id="SSF50346">
    <property type="entry name" value="PRC-barrel domain"/>
    <property type="match status" value="1"/>
</dbReference>
<protein>
    <submittedName>
        <fullName evidence="2">YlmC/YmxH family sporulation protein</fullName>
    </submittedName>
</protein>
<evidence type="ECO:0000313" key="2">
    <source>
        <dbReference type="EMBL" id="HIU44428.1"/>
    </source>
</evidence>
<dbReference type="InterPro" id="IPR011033">
    <property type="entry name" value="PRC_barrel-like_sf"/>
</dbReference>
<dbReference type="PANTHER" id="PTHR40061:SF1">
    <property type="entry name" value="SPORULATION PROTEIN YLMC-RELATED"/>
    <property type="match status" value="1"/>
</dbReference>